<dbReference type="PANTHER" id="PTHR10188:SF6">
    <property type="entry name" value="N(4)-(BETA-N-ACETYLGLUCOSAMINYL)-L-ASPARAGINASE"/>
    <property type="match status" value="1"/>
</dbReference>
<dbReference type="RefSeq" id="WP_370877882.1">
    <property type="nucleotide sequence ID" value="NZ_JAUTBA010000001.1"/>
</dbReference>
<dbReference type="SUPFAM" id="SSF56235">
    <property type="entry name" value="N-terminal nucleophile aminohydrolases (Ntn hydrolases)"/>
    <property type="match status" value="1"/>
</dbReference>
<proteinExistence type="predicted"/>
<protein>
    <submittedName>
        <fullName evidence="1">N4-(Beta-N-acetylglucosaminyl)-L-asparaginase</fullName>
        <ecNumber evidence="1">3.5.1.26</ecNumber>
    </submittedName>
</protein>
<gene>
    <name evidence="1" type="ORF">QE382_003647</name>
</gene>
<evidence type="ECO:0000313" key="2">
    <source>
        <dbReference type="Proteomes" id="UP001244640"/>
    </source>
</evidence>
<accession>A0ABU0U9Z7</accession>
<reference evidence="1 2" key="1">
    <citation type="submission" date="2023-07" db="EMBL/GenBank/DDBJ databases">
        <title>Functional and genomic diversity of the sorghum phyllosphere microbiome.</title>
        <authorList>
            <person name="Shade A."/>
        </authorList>
    </citation>
    <scope>NUCLEOTIDE SEQUENCE [LARGE SCALE GENOMIC DNA]</scope>
    <source>
        <strain evidence="1 2">SORGH_AS_0892</strain>
    </source>
</reference>
<dbReference type="PROSITE" id="PS51318">
    <property type="entry name" value="TAT"/>
    <property type="match status" value="1"/>
</dbReference>
<dbReference type="EC" id="3.5.1.26" evidence="1"/>
<comment type="caution">
    <text evidence="1">The sequence shown here is derived from an EMBL/GenBank/DDBJ whole genome shotgun (WGS) entry which is preliminary data.</text>
</comment>
<dbReference type="Pfam" id="PF01112">
    <property type="entry name" value="Asparaginase_2"/>
    <property type="match status" value="1"/>
</dbReference>
<dbReference type="InterPro" id="IPR029055">
    <property type="entry name" value="Ntn_hydrolases_N"/>
</dbReference>
<organism evidence="1 2">
    <name type="scientific">Sphingobacterium zeae</name>
    <dbReference type="NCBI Taxonomy" id="1776859"/>
    <lineage>
        <taxon>Bacteria</taxon>
        <taxon>Pseudomonadati</taxon>
        <taxon>Bacteroidota</taxon>
        <taxon>Sphingobacteriia</taxon>
        <taxon>Sphingobacteriales</taxon>
        <taxon>Sphingobacteriaceae</taxon>
        <taxon>Sphingobacterium</taxon>
    </lineage>
</organism>
<dbReference type="GO" id="GO:0003948">
    <property type="term" value="F:N4-(beta-N-acetylglucosaminyl)-L-asparaginase activity"/>
    <property type="evidence" value="ECO:0007669"/>
    <property type="project" value="UniProtKB-EC"/>
</dbReference>
<name>A0ABU0U9Z7_9SPHI</name>
<dbReference type="CDD" id="cd04513">
    <property type="entry name" value="Glycosylasparaginase"/>
    <property type="match status" value="1"/>
</dbReference>
<dbReference type="EMBL" id="JAUTBA010000001">
    <property type="protein sequence ID" value="MDQ1151663.1"/>
    <property type="molecule type" value="Genomic_DNA"/>
</dbReference>
<dbReference type="InterPro" id="IPR006311">
    <property type="entry name" value="TAT_signal"/>
</dbReference>
<keyword evidence="2" id="KW-1185">Reference proteome</keyword>
<evidence type="ECO:0000313" key="1">
    <source>
        <dbReference type="EMBL" id="MDQ1151663.1"/>
    </source>
</evidence>
<dbReference type="PANTHER" id="PTHR10188">
    <property type="entry name" value="L-ASPARAGINASE"/>
    <property type="match status" value="1"/>
</dbReference>
<dbReference type="InterPro" id="IPR000246">
    <property type="entry name" value="Peptidase_T2"/>
</dbReference>
<dbReference type="Proteomes" id="UP001244640">
    <property type="component" value="Unassembled WGS sequence"/>
</dbReference>
<dbReference type="Gene3D" id="3.60.20.30">
    <property type="entry name" value="(Glycosyl)asparaginase"/>
    <property type="match status" value="1"/>
</dbReference>
<sequence>MNKKMSSRRNFIKQGLMAATTMGALTAFDAKGLTGAANGNLKKYPIVISTWDFGIAANKAAWEILSKGGKALDAVEQGVRVPEADLKNMTVGKGGYPDRDGHVSLDACIMDSDGNCGAVAGMEKIGHPISVARLVMEKTPHVMLVGEGALQFALENGFKEENLLTPEGEKAWKEWLKEKKYKPVANIENQSFAAERLPGNQYNHDTIGMLALDSSGNISGACTTSGMAFKMHGRVGDSPIIGAGLYVDNEVGGATSTGVGEEVIRNVGSFLVVELMRQGYTPEDACKEAVMRIVKKKPAIAKEIQVGFLAINKNGEYGAYALQQGFSYAVCDGEQQDLLIKGKHYY</sequence>
<keyword evidence="1" id="KW-0378">Hydrolase</keyword>